<dbReference type="EMBL" id="JANAVB010009200">
    <property type="protein sequence ID" value="KAJ6840624.1"/>
    <property type="molecule type" value="Genomic_DNA"/>
</dbReference>
<feature type="compositionally biased region" description="Polar residues" evidence="1">
    <location>
        <begin position="20"/>
        <end position="45"/>
    </location>
</feature>
<dbReference type="Proteomes" id="UP001140949">
    <property type="component" value="Unassembled WGS sequence"/>
</dbReference>
<keyword evidence="4" id="KW-1185">Reference proteome</keyword>
<evidence type="ECO:0000313" key="2">
    <source>
        <dbReference type="EMBL" id="KAJ6804150.1"/>
    </source>
</evidence>
<evidence type="ECO:0000256" key="1">
    <source>
        <dbReference type="SAM" id="MobiDB-lite"/>
    </source>
</evidence>
<dbReference type="EMBL" id="JANAVB010036019">
    <property type="protein sequence ID" value="KAJ6804150.1"/>
    <property type="molecule type" value="Genomic_DNA"/>
</dbReference>
<feature type="compositionally biased region" description="Low complexity" evidence="1">
    <location>
        <begin position="696"/>
        <end position="713"/>
    </location>
</feature>
<sequence>MSGTPWSGLGLVSGEMNHGTLNSTANSSGPSIGASSLVTDANSPLSGGPHMQRSTSFNNESYVRLPASPMSFSSNNISCSSMMDGSSIVQQGPHPEQVKQGAFISSSIHPMIKQEPGMNLMHALKKPRLDPRQDDILQQQVIHHLLQRQRQEALQLQGHHSPQLNAIIQQHRLAQQRQQQQQQIVQSLPHMLRDPMPQQLRPNHIHVQAAPPVRHPSDSGICARRLMQYMYHQRHRPADNSILYWRKFVTEYFAPRAKKKWCYNVASHALGAFPQAAMDVWHCDICGSKSGKGFEAAYEVLPRLNQIKFDSGVVDELLFLEVPREFRFSSGIMVLEYTKAVQESVYEKLRVVREGHLRITFTPDLKILSWEFCARRHEEFLSRRVVAPQVNQLLQVANKYQTAVNESGSVGLPIQDLQASWNMFTSAGCQLARSLELHSLNDLGFSKRFVRCLQISEVVNSMKELIDVNMGNKIRPLESLKSYSRQAQAAAKFQAQKIHDAEQIMTIQSLSADQNSLNRTTGVNTGLGSYAINGRTPNLIVNSVPPSPAALNNYQYLLRTSNQNLNPLQLSSFSGANLPQPGPFLTKVPSFNGSVPPTPQQSQPANSFPHHNNNPHASPVDPNLEQRVIQQLLQEMINNSKGTGTPQQIPAAPHANVNVAAEMVGSGLTGSGGLPAMSSSVLVKGTTASIPSRSNSFKSAVNNHSSSSSNSFNGKMDLPPNLHLPELDQDIWPELTESGMQL</sequence>
<organism evidence="3 4">
    <name type="scientific">Iris pallida</name>
    <name type="common">Sweet iris</name>
    <dbReference type="NCBI Taxonomy" id="29817"/>
    <lineage>
        <taxon>Eukaryota</taxon>
        <taxon>Viridiplantae</taxon>
        <taxon>Streptophyta</taxon>
        <taxon>Embryophyta</taxon>
        <taxon>Tracheophyta</taxon>
        <taxon>Spermatophyta</taxon>
        <taxon>Magnoliopsida</taxon>
        <taxon>Liliopsida</taxon>
        <taxon>Asparagales</taxon>
        <taxon>Iridaceae</taxon>
        <taxon>Iridoideae</taxon>
        <taxon>Irideae</taxon>
        <taxon>Iris</taxon>
    </lineage>
</organism>
<comment type="caution">
    <text evidence="3">The sequence shown here is derived from an EMBL/GenBank/DDBJ whole genome shotgun (WGS) entry which is preliminary data.</text>
</comment>
<accession>A0AAX6HJC0</accession>
<protein>
    <submittedName>
        <fullName evidence="3">Transcriptional regulator SLK2</fullName>
    </submittedName>
</protein>
<gene>
    <name evidence="3" type="ORF">M6B38_117760</name>
    <name evidence="2" type="ORF">M6B38_185550</name>
</gene>
<proteinExistence type="predicted"/>
<feature type="compositionally biased region" description="Polar residues" evidence="1">
    <location>
        <begin position="589"/>
        <end position="616"/>
    </location>
</feature>
<reference evidence="3" key="2">
    <citation type="submission" date="2023-04" db="EMBL/GenBank/DDBJ databases">
        <authorList>
            <person name="Bruccoleri R.E."/>
            <person name="Oakeley E.J."/>
            <person name="Faust A.-M."/>
            <person name="Dessus-Babus S."/>
            <person name="Altorfer M."/>
            <person name="Burckhardt D."/>
            <person name="Oertli M."/>
            <person name="Naumann U."/>
            <person name="Petersen F."/>
            <person name="Wong J."/>
        </authorList>
    </citation>
    <scope>NUCLEOTIDE SEQUENCE</scope>
    <source>
        <strain evidence="3">GSM-AAB239-AS_SAM_17_03QT</strain>
        <tissue evidence="3">Leaf</tissue>
    </source>
</reference>
<dbReference type="AlphaFoldDB" id="A0AAX6HJC0"/>
<name>A0AAX6HJC0_IRIPA</name>
<dbReference type="Pfam" id="PF01803">
    <property type="entry name" value="LIM_bind"/>
    <property type="match status" value="1"/>
</dbReference>
<evidence type="ECO:0000313" key="3">
    <source>
        <dbReference type="EMBL" id="KAJ6840624.1"/>
    </source>
</evidence>
<dbReference type="InterPro" id="IPR029005">
    <property type="entry name" value="LIM-bd/SEUSS"/>
</dbReference>
<evidence type="ECO:0000313" key="4">
    <source>
        <dbReference type="Proteomes" id="UP001140949"/>
    </source>
</evidence>
<feature type="region of interest" description="Disordered" evidence="1">
    <location>
        <begin position="584"/>
        <end position="621"/>
    </location>
</feature>
<feature type="region of interest" description="Disordered" evidence="1">
    <location>
        <begin position="20"/>
        <end position="55"/>
    </location>
</feature>
<feature type="region of interest" description="Disordered" evidence="1">
    <location>
        <begin position="689"/>
        <end position="725"/>
    </location>
</feature>
<dbReference type="PANTHER" id="PTHR10378">
    <property type="entry name" value="LIM DOMAIN-BINDING PROTEIN"/>
    <property type="match status" value="1"/>
</dbReference>
<reference evidence="3" key="1">
    <citation type="journal article" date="2023" name="GigaByte">
        <title>Genome assembly of the bearded iris, Iris pallida Lam.</title>
        <authorList>
            <person name="Bruccoleri R.E."/>
            <person name="Oakeley E.J."/>
            <person name="Faust A.M.E."/>
            <person name="Altorfer M."/>
            <person name="Dessus-Babus S."/>
            <person name="Burckhardt D."/>
            <person name="Oertli M."/>
            <person name="Naumann U."/>
            <person name="Petersen F."/>
            <person name="Wong J."/>
        </authorList>
    </citation>
    <scope>NUCLEOTIDE SEQUENCE</scope>
    <source>
        <strain evidence="3">GSM-AAB239-AS_SAM_17_03QT</strain>
    </source>
</reference>